<reference evidence="3" key="1">
    <citation type="submission" date="2023-03" db="EMBL/GenBank/DDBJ databases">
        <authorList>
            <person name="Steffen K."/>
            <person name="Cardenas P."/>
        </authorList>
    </citation>
    <scope>NUCLEOTIDE SEQUENCE</scope>
</reference>
<accession>A0AA35TBJ0</accession>
<keyword evidence="1" id="KW-0732">Signal</keyword>
<feature type="signal peptide" evidence="1">
    <location>
        <begin position="1"/>
        <end position="20"/>
    </location>
</feature>
<organism evidence="3 4">
    <name type="scientific">Geodia barretti</name>
    <name type="common">Barrett's horny sponge</name>
    <dbReference type="NCBI Taxonomy" id="519541"/>
    <lineage>
        <taxon>Eukaryota</taxon>
        <taxon>Metazoa</taxon>
        <taxon>Porifera</taxon>
        <taxon>Demospongiae</taxon>
        <taxon>Heteroscleromorpha</taxon>
        <taxon>Tetractinellida</taxon>
        <taxon>Astrophorina</taxon>
        <taxon>Geodiidae</taxon>
        <taxon>Geodia</taxon>
    </lineage>
</organism>
<evidence type="ECO:0000256" key="1">
    <source>
        <dbReference type="SAM" id="SignalP"/>
    </source>
</evidence>
<evidence type="ECO:0000313" key="3">
    <source>
        <dbReference type="EMBL" id="CAI8044968.1"/>
    </source>
</evidence>
<feature type="chain" id="PRO_5041630107" description="Ig-like domain-containing protein" evidence="1">
    <location>
        <begin position="21"/>
        <end position="255"/>
    </location>
</feature>
<comment type="caution">
    <text evidence="3">The sequence shown here is derived from an EMBL/GenBank/DDBJ whole genome shotgun (WGS) entry which is preliminary data.</text>
</comment>
<protein>
    <recommendedName>
        <fullName evidence="5">Ig-like domain-containing protein</fullName>
    </recommendedName>
</protein>
<dbReference type="Proteomes" id="UP001174909">
    <property type="component" value="Unassembled WGS sequence"/>
</dbReference>
<dbReference type="EMBL" id="CASHTH010003436">
    <property type="protein sequence ID" value="CAI8044966.1"/>
    <property type="molecule type" value="Genomic_DNA"/>
</dbReference>
<evidence type="ECO:0008006" key="5">
    <source>
        <dbReference type="Google" id="ProtNLM"/>
    </source>
</evidence>
<evidence type="ECO:0000313" key="2">
    <source>
        <dbReference type="EMBL" id="CAI8044966.1"/>
    </source>
</evidence>
<gene>
    <name evidence="2" type="ORF">GBAR_LOCUS24887</name>
    <name evidence="3" type="ORF">GBAR_LOCUS24889</name>
</gene>
<evidence type="ECO:0000313" key="4">
    <source>
        <dbReference type="Proteomes" id="UP001174909"/>
    </source>
</evidence>
<dbReference type="AlphaFoldDB" id="A0AA35TBJ0"/>
<dbReference type="EMBL" id="CASHTH010003436">
    <property type="protein sequence ID" value="CAI8044968.1"/>
    <property type="molecule type" value="Genomic_DNA"/>
</dbReference>
<sequence>MHRFAFKLIFPLLVAKIEVATEVTIKPQEGCVCPDRGYSCRADSVTEIEWDSRFLGSKISYDIHREKKDADVRSGGLRVLFSEVLVEGGLANLTAQLFLVDQHTWNRSNATCQAIGQGRVRQATATVCVTGPASPPTVLSVVWDSPSAVVSFQSPVYGGECVNYYVVTAASEERNVLCNVTSDGTETNCSIYLGDDNVNDFNFTVHGVTRVNDILVYNGSIATGCCLPFPENIRATEVECRMIRMSWEVRICLPD</sequence>
<keyword evidence="4" id="KW-1185">Reference proteome</keyword>
<proteinExistence type="predicted"/>
<name>A0AA35TBJ0_GEOBA</name>